<feature type="region of interest" description="Disordered" evidence="1">
    <location>
        <begin position="518"/>
        <end position="557"/>
    </location>
</feature>
<accession>A0A931GFD8</accession>
<keyword evidence="3" id="KW-1185">Reference proteome</keyword>
<dbReference type="Gene3D" id="3.40.50.1820">
    <property type="entry name" value="alpha/beta hydrolase"/>
    <property type="match status" value="1"/>
</dbReference>
<gene>
    <name evidence="2" type="ORF">IW252_001324</name>
</gene>
<protein>
    <submittedName>
        <fullName evidence="2">Uncharacterized protein</fullName>
    </submittedName>
</protein>
<dbReference type="RefSeq" id="WP_196835852.1">
    <property type="nucleotide sequence ID" value="NZ_JADOTZ010000001.1"/>
</dbReference>
<dbReference type="SUPFAM" id="SSF53474">
    <property type="entry name" value="alpha/beta-Hydrolases"/>
    <property type="match status" value="1"/>
</dbReference>
<dbReference type="AlphaFoldDB" id="A0A931GFD8"/>
<evidence type="ECO:0000256" key="1">
    <source>
        <dbReference type="SAM" id="MobiDB-lite"/>
    </source>
</evidence>
<reference evidence="2" key="1">
    <citation type="submission" date="2020-11" db="EMBL/GenBank/DDBJ databases">
        <title>Sequencing the genomes of 1000 actinobacteria strains.</title>
        <authorList>
            <person name="Klenk H.-P."/>
        </authorList>
    </citation>
    <scope>NUCLEOTIDE SEQUENCE</scope>
    <source>
        <strain evidence="2">DSM 26152</strain>
    </source>
</reference>
<evidence type="ECO:0000313" key="2">
    <source>
        <dbReference type="EMBL" id="MBG6084557.1"/>
    </source>
</evidence>
<sequence length="557" mass="59719">MTTVIRGHGEPVDAAFTVHYPAADIDEAIVRLDSAADHLERARHHVRSAEIALLSVPPLEQHYFSEGPVALSFANVTAWNLTAEVQTLAGATRTAAWVYEEAELEAKRADPLFSGQPLVVLSNYLLDGPGFYPSAQLTQDFINQAPQALAALVDMVAGFFFKGRAGAAGAGDTFRQKMTAKLQKKLDEAPVDAGRITAEESLEEADPDTPWAERIPNSVGQLANWLRDEEHGGLAEDSVYQRLVPVLHAVWAQLSKALGQPIDVVGVRSQDTAGFAPGLWGVVQEGAHLQQDSAITIRSTETATGTVHVVTFPGTQGAGEAWHSKNFSDLTGAVEATTEQSRTQVEATLEALERVGAHPGDRLVLSGHSQGGMHAVNVANNSGVRDLYPVEYVITQGAPVAELGLTEQVKSVHFEHVDDPITGLDGADVQASEEHMVVLSDAYAPEVNRWAFDGIMGPAHGSENYRHVVQEALEQNNPALAAVDAELTALLTPVGASSAKQVSLQRRIPEIYQSPTFGRAAERARASVTGARPEQWPSDESRRPTGGAPGPADQRRR</sequence>
<organism evidence="2 3">
    <name type="scientific">Zhihengliuella flava</name>
    <dbReference type="NCBI Taxonomy" id="1285193"/>
    <lineage>
        <taxon>Bacteria</taxon>
        <taxon>Bacillati</taxon>
        <taxon>Actinomycetota</taxon>
        <taxon>Actinomycetes</taxon>
        <taxon>Micrococcales</taxon>
        <taxon>Micrococcaceae</taxon>
        <taxon>Zhihengliuella</taxon>
    </lineage>
</organism>
<proteinExistence type="predicted"/>
<name>A0A931GFD8_9MICC</name>
<comment type="caution">
    <text evidence="2">The sequence shown here is derived from an EMBL/GenBank/DDBJ whole genome shotgun (WGS) entry which is preliminary data.</text>
</comment>
<evidence type="ECO:0000313" key="3">
    <source>
        <dbReference type="Proteomes" id="UP000625033"/>
    </source>
</evidence>
<dbReference type="Proteomes" id="UP000625033">
    <property type="component" value="Unassembled WGS sequence"/>
</dbReference>
<dbReference type="InterPro" id="IPR029058">
    <property type="entry name" value="AB_hydrolase_fold"/>
</dbReference>
<dbReference type="EMBL" id="JADOTZ010000001">
    <property type="protein sequence ID" value="MBG6084557.1"/>
    <property type="molecule type" value="Genomic_DNA"/>
</dbReference>